<evidence type="ECO:0000313" key="3">
    <source>
        <dbReference type="Proteomes" id="UP001652445"/>
    </source>
</evidence>
<keyword evidence="1" id="KW-1133">Transmembrane helix</keyword>
<protein>
    <submittedName>
        <fullName evidence="2">Stressosome-associated protein Prli42</fullName>
    </submittedName>
</protein>
<proteinExistence type="predicted"/>
<name>A0ABT2UMQ1_9BACL</name>
<sequence length="31" mass="3593">MRNKLVFKIIIYAMLASMLLSTILFSLNSFL</sequence>
<organism evidence="2 3">
    <name type="scientific">Paenibacillus baimaensis</name>
    <dbReference type="NCBI Taxonomy" id="2982185"/>
    <lineage>
        <taxon>Bacteria</taxon>
        <taxon>Bacillati</taxon>
        <taxon>Bacillota</taxon>
        <taxon>Bacilli</taxon>
        <taxon>Bacillales</taxon>
        <taxon>Paenibacillaceae</taxon>
        <taxon>Paenibacillus</taxon>
    </lineage>
</organism>
<gene>
    <name evidence="2" type="primary">prli42</name>
    <name evidence="2" type="ORF">OB236_27795</name>
</gene>
<dbReference type="NCBIfam" id="NF033880">
    <property type="entry name" value="Prli42"/>
    <property type="match status" value="1"/>
</dbReference>
<dbReference type="InterPro" id="IPR049722">
    <property type="entry name" value="Prli42-like"/>
</dbReference>
<keyword evidence="3" id="KW-1185">Reference proteome</keyword>
<evidence type="ECO:0000256" key="1">
    <source>
        <dbReference type="SAM" id="Phobius"/>
    </source>
</evidence>
<comment type="caution">
    <text evidence="2">The sequence shown here is derived from an EMBL/GenBank/DDBJ whole genome shotgun (WGS) entry which is preliminary data.</text>
</comment>
<reference evidence="2 3" key="1">
    <citation type="submission" date="2022-09" db="EMBL/GenBank/DDBJ databases">
        <authorList>
            <person name="Han X.L."/>
            <person name="Wang Q."/>
            <person name="Lu T."/>
        </authorList>
    </citation>
    <scope>NUCLEOTIDE SEQUENCE [LARGE SCALE GENOMIC DNA]</scope>
    <source>
        <strain evidence="2 3">WQ 127069</strain>
    </source>
</reference>
<keyword evidence="1" id="KW-0472">Membrane</keyword>
<keyword evidence="1" id="KW-0812">Transmembrane</keyword>
<evidence type="ECO:0000313" key="2">
    <source>
        <dbReference type="EMBL" id="MCU6795928.1"/>
    </source>
</evidence>
<feature type="transmembrane region" description="Helical" evidence="1">
    <location>
        <begin position="9"/>
        <end position="27"/>
    </location>
</feature>
<dbReference type="RefSeq" id="WP_179097345.1">
    <property type="nucleotide sequence ID" value="NZ_JAOQIO010000095.1"/>
</dbReference>
<dbReference type="EMBL" id="JAOQIO010000095">
    <property type="protein sequence ID" value="MCU6795928.1"/>
    <property type="molecule type" value="Genomic_DNA"/>
</dbReference>
<accession>A0ABT2UMQ1</accession>
<dbReference type="Proteomes" id="UP001652445">
    <property type="component" value="Unassembled WGS sequence"/>
</dbReference>